<dbReference type="EC" id="2.5.1.25" evidence="1"/>
<sequence>MCHAISPLTIPVKLVVLQHPLETKHAKNTARLIKLCVPDCELMVGESAEDFNVLQETIKQQNINAGVLYPHQHSMALESAKQRADFTPPDTLILIDATWRKAHKMWQLNPWLHSLPSWHFEQLPKADYRVRKSQLAHSLSTIEATSHALQHLFNVDTQPLITVFNAMQKNIEQFIPKC</sequence>
<keyword evidence="4" id="KW-0819">tRNA processing</keyword>
<dbReference type="Pfam" id="PF03942">
    <property type="entry name" value="DTW"/>
    <property type="match status" value="1"/>
</dbReference>
<evidence type="ECO:0000313" key="8">
    <source>
        <dbReference type="Proteomes" id="UP001500359"/>
    </source>
</evidence>
<keyword evidence="8" id="KW-1185">Reference proteome</keyword>
<dbReference type="InterPro" id="IPR039262">
    <property type="entry name" value="DTWD2/TAPT"/>
</dbReference>
<dbReference type="Proteomes" id="UP001500359">
    <property type="component" value="Unassembled WGS sequence"/>
</dbReference>
<evidence type="ECO:0000256" key="1">
    <source>
        <dbReference type="ARBA" id="ARBA00012386"/>
    </source>
</evidence>
<evidence type="ECO:0000256" key="5">
    <source>
        <dbReference type="ARBA" id="ARBA00034489"/>
    </source>
</evidence>
<dbReference type="PANTHER" id="PTHR21392">
    <property type="entry name" value="TRNA-URIDINE AMINOCARBOXYPROPYLTRANSFERASE 2"/>
    <property type="match status" value="1"/>
</dbReference>
<comment type="caution">
    <text evidence="7">The sequence shown here is derived from an EMBL/GenBank/DDBJ whole genome shotgun (WGS) entry which is preliminary data.</text>
</comment>
<keyword evidence="3" id="KW-0949">S-adenosyl-L-methionine</keyword>
<evidence type="ECO:0000256" key="3">
    <source>
        <dbReference type="ARBA" id="ARBA00022691"/>
    </source>
</evidence>
<dbReference type="EMBL" id="BAAAFD010000002">
    <property type="protein sequence ID" value="GAA0855191.1"/>
    <property type="molecule type" value="Genomic_DNA"/>
</dbReference>
<evidence type="ECO:0000259" key="6">
    <source>
        <dbReference type="SMART" id="SM01144"/>
    </source>
</evidence>
<dbReference type="SMART" id="SM01144">
    <property type="entry name" value="DTW"/>
    <property type="match status" value="1"/>
</dbReference>
<evidence type="ECO:0000313" key="7">
    <source>
        <dbReference type="EMBL" id="GAA0855191.1"/>
    </source>
</evidence>
<evidence type="ECO:0000256" key="4">
    <source>
        <dbReference type="ARBA" id="ARBA00022694"/>
    </source>
</evidence>
<accession>A0ABP3WQL0</accession>
<reference evidence="8" key="1">
    <citation type="journal article" date="2019" name="Int. J. Syst. Evol. Microbiol.">
        <title>The Global Catalogue of Microorganisms (GCM) 10K type strain sequencing project: providing services to taxonomists for standard genome sequencing and annotation.</title>
        <authorList>
            <consortium name="The Broad Institute Genomics Platform"/>
            <consortium name="The Broad Institute Genome Sequencing Center for Infectious Disease"/>
            <person name="Wu L."/>
            <person name="Ma J."/>
        </authorList>
    </citation>
    <scope>NUCLEOTIDE SEQUENCE [LARGE SCALE GENOMIC DNA]</scope>
    <source>
        <strain evidence="8">JCM 15896</strain>
    </source>
</reference>
<protein>
    <recommendedName>
        <fullName evidence="1">tRNA-uridine aminocarboxypropyltransferase</fullName>
        <ecNumber evidence="1">2.5.1.25</ecNumber>
    </recommendedName>
</protein>
<comment type="similarity">
    <text evidence="5">Belongs to the TDD superfamily. DTWD2 family.</text>
</comment>
<gene>
    <name evidence="7" type="ORF">GCM10009114_13660</name>
</gene>
<dbReference type="InterPro" id="IPR005636">
    <property type="entry name" value="DTW"/>
</dbReference>
<proteinExistence type="inferred from homology"/>
<dbReference type="PANTHER" id="PTHR21392:SF0">
    <property type="entry name" value="TRNA-URIDINE AMINOCARBOXYPROPYLTRANSFERASE 2"/>
    <property type="match status" value="1"/>
</dbReference>
<evidence type="ECO:0000256" key="2">
    <source>
        <dbReference type="ARBA" id="ARBA00022679"/>
    </source>
</evidence>
<organism evidence="7 8">
    <name type="scientific">Aliiglaciecola litoralis</name>
    <dbReference type="NCBI Taxonomy" id="582857"/>
    <lineage>
        <taxon>Bacteria</taxon>
        <taxon>Pseudomonadati</taxon>
        <taxon>Pseudomonadota</taxon>
        <taxon>Gammaproteobacteria</taxon>
        <taxon>Alteromonadales</taxon>
        <taxon>Alteromonadaceae</taxon>
        <taxon>Aliiglaciecola</taxon>
    </lineage>
</organism>
<keyword evidence="2" id="KW-0808">Transferase</keyword>
<feature type="domain" description="DTW" evidence="6">
    <location>
        <begin position="1"/>
        <end position="176"/>
    </location>
</feature>
<name>A0ABP3WQL0_9ALTE</name>